<protein>
    <recommendedName>
        <fullName evidence="3">Apple domain-containing protein</fullName>
    </recommendedName>
</protein>
<accession>A0A814TQX7</accession>
<gene>
    <name evidence="1" type="ORF">OXX778_LOCUS23599</name>
</gene>
<organism evidence="1 2">
    <name type="scientific">Brachionus calyciflorus</name>
    <dbReference type="NCBI Taxonomy" id="104777"/>
    <lineage>
        <taxon>Eukaryota</taxon>
        <taxon>Metazoa</taxon>
        <taxon>Spiralia</taxon>
        <taxon>Gnathifera</taxon>
        <taxon>Rotifera</taxon>
        <taxon>Eurotatoria</taxon>
        <taxon>Monogononta</taxon>
        <taxon>Pseudotrocha</taxon>
        <taxon>Ploima</taxon>
        <taxon>Brachionidae</taxon>
        <taxon>Brachionus</taxon>
    </lineage>
</organism>
<evidence type="ECO:0008006" key="3">
    <source>
        <dbReference type="Google" id="ProtNLM"/>
    </source>
</evidence>
<feature type="non-terminal residue" evidence="1">
    <location>
        <position position="80"/>
    </location>
</feature>
<sequence length="80" mass="9030">MCEETLDCTHYAWSDFEGGTCWLKKGSVSKNDAIPVKNNMNERCGLIFINWQGHWANNCDFPGNDLKSIKSPPELCSVMC</sequence>
<evidence type="ECO:0000313" key="1">
    <source>
        <dbReference type="EMBL" id="CAF1161426.1"/>
    </source>
</evidence>
<dbReference type="Proteomes" id="UP000663879">
    <property type="component" value="Unassembled WGS sequence"/>
</dbReference>
<keyword evidence="2" id="KW-1185">Reference proteome</keyword>
<dbReference type="AlphaFoldDB" id="A0A814TQX7"/>
<dbReference type="EMBL" id="CAJNOC010014569">
    <property type="protein sequence ID" value="CAF1161426.1"/>
    <property type="molecule type" value="Genomic_DNA"/>
</dbReference>
<evidence type="ECO:0000313" key="2">
    <source>
        <dbReference type="Proteomes" id="UP000663879"/>
    </source>
</evidence>
<name>A0A814TQX7_9BILA</name>
<dbReference type="OrthoDB" id="568194at2759"/>
<reference evidence="1" key="1">
    <citation type="submission" date="2021-02" db="EMBL/GenBank/DDBJ databases">
        <authorList>
            <person name="Nowell W R."/>
        </authorList>
    </citation>
    <scope>NUCLEOTIDE SEQUENCE</scope>
    <source>
        <strain evidence="1">Ploen Becks lab</strain>
    </source>
</reference>
<comment type="caution">
    <text evidence="1">The sequence shown here is derived from an EMBL/GenBank/DDBJ whole genome shotgun (WGS) entry which is preliminary data.</text>
</comment>
<proteinExistence type="predicted"/>